<keyword evidence="4" id="KW-0479">Metal-binding</keyword>
<dbReference type="EC" id="1.14.16.1" evidence="3"/>
<dbReference type="InterPro" id="IPR036329">
    <property type="entry name" value="Aro-AA_hydroxylase_C_sf"/>
</dbReference>
<protein>
    <recommendedName>
        <fullName evidence="3">phenylalanine 4-monooxygenase</fullName>
        <ecNumber evidence="3">1.14.16.1</ecNumber>
    </recommendedName>
</protein>
<sequence length="276" mass="31608">MLKATGSALPDVNGMDMEKLIKKEPLTRKWSLVTDAKLETAIHKAAQESWKKNLIKDGALDYELTEEEILLLSRIPKEQTHGKMFVSLIFSLADEFSTLPLILQNIELHNGRIKHLETRPSKRSDGSLDLLVKLAVEQKGLLNLIKTIRQEENIPVSIVADETIFLKDVWFPKCIGDLDKCNRILSKFEPDLDSSHPPIPLVHYTDEEIKTWSLVYKKLHQVFPKYACAPFLRSFQLLEKECSYGADAIPQLQDVSAFLNRLLLWLIFFNILALEK</sequence>
<accession>A0AAV6UR12</accession>
<evidence type="ECO:0000256" key="7">
    <source>
        <dbReference type="ARBA" id="ARBA00023033"/>
    </source>
</evidence>
<proteinExistence type="inferred from homology"/>
<evidence type="ECO:0000256" key="3">
    <source>
        <dbReference type="ARBA" id="ARBA00011995"/>
    </source>
</evidence>
<organism evidence="9 10">
    <name type="scientific">Oedothorax gibbosus</name>
    <dbReference type="NCBI Taxonomy" id="931172"/>
    <lineage>
        <taxon>Eukaryota</taxon>
        <taxon>Metazoa</taxon>
        <taxon>Ecdysozoa</taxon>
        <taxon>Arthropoda</taxon>
        <taxon>Chelicerata</taxon>
        <taxon>Arachnida</taxon>
        <taxon>Araneae</taxon>
        <taxon>Araneomorphae</taxon>
        <taxon>Entelegynae</taxon>
        <taxon>Araneoidea</taxon>
        <taxon>Linyphiidae</taxon>
        <taxon>Erigoninae</taxon>
        <taxon>Oedothorax</taxon>
    </lineage>
</organism>
<dbReference type="PROSITE" id="PS51410">
    <property type="entry name" value="BH4_AAA_HYDROXYL_2"/>
    <property type="match status" value="1"/>
</dbReference>
<comment type="caution">
    <text evidence="9">The sequence shown here is derived from an EMBL/GenBank/DDBJ whole genome shotgun (WGS) entry which is preliminary data.</text>
</comment>
<comment type="cofactor">
    <cofactor evidence="1">
        <name>Fe(2+)</name>
        <dbReference type="ChEBI" id="CHEBI:29033"/>
    </cofactor>
</comment>
<dbReference type="GO" id="GO:0005506">
    <property type="term" value="F:iron ion binding"/>
    <property type="evidence" value="ECO:0007669"/>
    <property type="project" value="InterPro"/>
</dbReference>
<evidence type="ECO:0000256" key="5">
    <source>
        <dbReference type="ARBA" id="ARBA00023002"/>
    </source>
</evidence>
<dbReference type="Gene3D" id="1.10.800.10">
    <property type="entry name" value="Aromatic amino acid hydroxylase"/>
    <property type="match status" value="1"/>
</dbReference>
<evidence type="ECO:0000256" key="4">
    <source>
        <dbReference type="ARBA" id="ARBA00022723"/>
    </source>
</evidence>
<keyword evidence="7" id="KW-0503">Monooxygenase</keyword>
<dbReference type="InterPro" id="IPR036951">
    <property type="entry name" value="ArAA_hydroxylase_sf"/>
</dbReference>
<comment type="similarity">
    <text evidence="2">Belongs to the biopterin-dependent aromatic amino acid hydroxylase family.</text>
</comment>
<evidence type="ECO:0000256" key="6">
    <source>
        <dbReference type="ARBA" id="ARBA00023004"/>
    </source>
</evidence>
<dbReference type="AlphaFoldDB" id="A0AAV6UR12"/>
<evidence type="ECO:0000313" key="9">
    <source>
        <dbReference type="EMBL" id="KAG8186544.1"/>
    </source>
</evidence>
<dbReference type="PANTHER" id="PTHR11473:SF24">
    <property type="entry name" value="PHENYLALANINE-4-HYDROXYLASE"/>
    <property type="match status" value="1"/>
</dbReference>
<dbReference type="InterPro" id="IPR019774">
    <property type="entry name" value="Aromatic-AA_hydroxylase_C"/>
</dbReference>
<keyword evidence="5" id="KW-0560">Oxidoreductase</keyword>
<evidence type="ECO:0000256" key="1">
    <source>
        <dbReference type="ARBA" id="ARBA00001954"/>
    </source>
</evidence>
<dbReference type="GO" id="GO:0004505">
    <property type="term" value="F:phenylalanine 4-monooxygenase activity"/>
    <property type="evidence" value="ECO:0007669"/>
    <property type="project" value="UniProtKB-EC"/>
</dbReference>
<dbReference type="EMBL" id="JAFNEN010000297">
    <property type="protein sequence ID" value="KAG8186544.1"/>
    <property type="molecule type" value="Genomic_DNA"/>
</dbReference>
<gene>
    <name evidence="9" type="ORF">JTE90_020847</name>
</gene>
<feature type="domain" description="Biopterin-dependent aromatic amino acid hydroxylase family profile" evidence="8">
    <location>
        <begin position="198"/>
        <end position="276"/>
    </location>
</feature>
<dbReference type="InterPro" id="IPR001273">
    <property type="entry name" value="ArAA_hydroxylase"/>
</dbReference>
<dbReference type="Pfam" id="PF00351">
    <property type="entry name" value="Biopterin_H"/>
    <property type="match status" value="1"/>
</dbReference>
<evidence type="ECO:0000259" key="8">
    <source>
        <dbReference type="PROSITE" id="PS51410"/>
    </source>
</evidence>
<reference evidence="9 10" key="1">
    <citation type="journal article" date="2022" name="Nat. Ecol. Evol.">
        <title>A masculinizing supergene underlies an exaggerated male reproductive morph in a spider.</title>
        <authorList>
            <person name="Hendrickx F."/>
            <person name="De Corte Z."/>
            <person name="Sonet G."/>
            <person name="Van Belleghem S.M."/>
            <person name="Kostlbacher S."/>
            <person name="Vangestel C."/>
        </authorList>
    </citation>
    <scope>NUCLEOTIDE SEQUENCE [LARGE SCALE GENOMIC DNA]</scope>
    <source>
        <strain evidence="9">W744_W776</strain>
    </source>
</reference>
<keyword evidence="6" id="KW-0408">Iron</keyword>
<keyword evidence="10" id="KW-1185">Reference proteome</keyword>
<evidence type="ECO:0000313" key="10">
    <source>
        <dbReference type="Proteomes" id="UP000827092"/>
    </source>
</evidence>
<dbReference type="InterPro" id="IPR045865">
    <property type="entry name" value="ACT-like_dom_sf"/>
</dbReference>
<evidence type="ECO:0000256" key="2">
    <source>
        <dbReference type="ARBA" id="ARBA00009712"/>
    </source>
</evidence>
<dbReference type="Proteomes" id="UP000827092">
    <property type="component" value="Unassembled WGS sequence"/>
</dbReference>
<name>A0AAV6UR12_9ARAC</name>
<dbReference type="PANTHER" id="PTHR11473">
    <property type="entry name" value="AROMATIC AMINO ACID HYDROXYLASE"/>
    <property type="match status" value="1"/>
</dbReference>
<dbReference type="SUPFAM" id="SSF56534">
    <property type="entry name" value="Aromatic aminoacid monoxygenases, catalytic and oligomerization domains"/>
    <property type="match status" value="1"/>
</dbReference>
<dbReference type="SUPFAM" id="SSF55021">
    <property type="entry name" value="ACT-like"/>
    <property type="match status" value="1"/>
</dbReference>